<dbReference type="InterPro" id="IPR008271">
    <property type="entry name" value="Ser/Thr_kinase_AS"/>
</dbReference>
<comment type="similarity">
    <text evidence="10">Belongs to the protein kinase superfamily. Ser/Thr protein kinase family. GCN2 subfamily.</text>
</comment>
<evidence type="ECO:0000256" key="7">
    <source>
        <dbReference type="ARBA" id="ARBA00022840"/>
    </source>
</evidence>
<dbReference type="AlphaFoldDB" id="A0A7R8CM10"/>
<dbReference type="SUPFAM" id="SSF56112">
    <property type="entry name" value="Protein kinase-like (PK-like)"/>
    <property type="match status" value="1"/>
</dbReference>
<name>A0A7R8CM10_LEPSM</name>
<dbReference type="OrthoDB" id="5337378at2759"/>
<dbReference type="GO" id="GO:0005737">
    <property type="term" value="C:cytoplasm"/>
    <property type="evidence" value="ECO:0007669"/>
    <property type="project" value="TreeGrafter"/>
</dbReference>
<keyword evidence="3 16" id="KW-0808">Transferase</keyword>
<evidence type="ECO:0000256" key="5">
    <source>
        <dbReference type="ARBA" id="ARBA00022741"/>
    </source>
</evidence>
<evidence type="ECO:0000256" key="6">
    <source>
        <dbReference type="ARBA" id="ARBA00022777"/>
    </source>
</evidence>
<evidence type="ECO:0000313" key="16">
    <source>
        <dbReference type="EMBL" id="CAF2832731.1"/>
    </source>
</evidence>
<dbReference type="GO" id="GO:0004674">
    <property type="term" value="F:protein serine/threonine kinase activity"/>
    <property type="evidence" value="ECO:0007669"/>
    <property type="project" value="UniProtKB-KW"/>
</dbReference>
<dbReference type="EC" id="2.7.11.1" evidence="1"/>
<accession>A0A7R8CM10</accession>
<keyword evidence="4" id="KW-0479">Metal-binding</keyword>
<keyword evidence="7 13" id="KW-0067">ATP-binding</keyword>
<dbReference type="EMBL" id="HG994592">
    <property type="protein sequence ID" value="CAF2832731.1"/>
    <property type="molecule type" value="Genomic_DNA"/>
</dbReference>
<dbReference type="InterPro" id="IPR011009">
    <property type="entry name" value="Kinase-like_dom_sf"/>
</dbReference>
<keyword evidence="6" id="KW-0418">Kinase</keyword>
<dbReference type="InterPro" id="IPR017441">
    <property type="entry name" value="Protein_kinase_ATP_BS"/>
</dbReference>
<dbReference type="InterPro" id="IPR050339">
    <property type="entry name" value="CC_SR_Kinase"/>
</dbReference>
<dbReference type="SMART" id="SM00220">
    <property type="entry name" value="S_TKc"/>
    <property type="match status" value="1"/>
</dbReference>
<dbReference type="InterPro" id="IPR000719">
    <property type="entry name" value="Prot_kinase_dom"/>
</dbReference>
<dbReference type="GO" id="GO:0051321">
    <property type="term" value="P:meiotic cell cycle"/>
    <property type="evidence" value="ECO:0007669"/>
    <property type="project" value="TreeGrafter"/>
</dbReference>
<gene>
    <name evidence="16" type="ORF">LSAA_4520</name>
</gene>
<dbReference type="GO" id="GO:0005634">
    <property type="term" value="C:nucleus"/>
    <property type="evidence" value="ECO:0007669"/>
    <property type="project" value="TreeGrafter"/>
</dbReference>
<evidence type="ECO:0000256" key="4">
    <source>
        <dbReference type="ARBA" id="ARBA00022723"/>
    </source>
</evidence>
<evidence type="ECO:0000256" key="9">
    <source>
        <dbReference type="ARBA" id="ARBA00023306"/>
    </source>
</evidence>
<dbReference type="PANTHER" id="PTHR11042:SF183">
    <property type="entry name" value="MEMBRANE-ASSOCIATED TYROSINE- AND THREONINE-SPECIFIC CDC2-INHIBITORY KINASE"/>
    <property type="match status" value="1"/>
</dbReference>
<comment type="catalytic activity">
    <reaction evidence="12">
        <text>L-seryl-[protein] + ATP = O-phospho-L-seryl-[protein] + ADP + H(+)</text>
        <dbReference type="Rhea" id="RHEA:17989"/>
        <dbReference type="Rhea" id="RHEA-COMP:9863"/>
        <dbReference type="Rhea" id="RHEA-COMP:11604"/>
        <dbReference type="ChEBI" id="CHEBI:15378"/>
        <dbReference type="ChEBI" id="CHEBI:29999"/>
        <dbReference type="ChEBI" id="CHEBI:30616"/>
        <dbReference type="ChEBI" id="CHEBI:83421"/>
        <dbReference type="ChEBI" id="CHEBI:456216"/>
        <dbReference type="EC" id="2.7.11.1"/>
    </reaction>
</comment>
<feature type="domain" description="Protein kinase" evidence="15">
    <location>
        <begin position="1"/>
        <end position="229"/>
    </location>
</feature>
<dbReference type="PANTHER" id="PTHR11042">
    <property type="entry name" value="EUKARYOTIC TRANSLATION INITIATION FACTOR 2-ALPHA KINASE EIF2-ALPHA KINASE -RELATED"/>
    <property type="match status" value="1"/>
</dbReference>
<evidence type="ECO:0000256" key="11">
    <source>
        <dbReference type="ARBA" id="ARBA00047899"/>
    </source>
</evidence>
<dbReference type="Proteomes" id="UP000675881">
    <property type="component" value="Chromosome 13"/>
</dbReference>
<sequence>MGPSRGHLCSQTATTTKTKKLSYFEQAFEIKEKIGAGFFGTVYKVRSKQDGLEYAVKIAQESYRGRSDRARKLEEVRKHQFLLPHSNCPSKHLHEHDLIHMDIKPENIFIGRDGICKLGDFGIVIDLAKNDSSNHAVEGDPKYLATEVLARNYSKAADIFSLGVTMLEVACDLDLPKQGALWHKLRNDGPDPSVTVRISSELKRIIQLMMIKDPNRRPTVESLLNLPSVKSALKRRRRKLMVIHTFSYLKSLLEPIWRFFKTFLMFLSLPFLILWRYILSTSWIYNYRHLETPSPMIRSYSKSQANGAFSSDEDEMDHSHLSSSTQSSLASPIQDDVEFISILLKKWKCLHISHSKKTFFGRQTQSTPGNLRYRSRYLNQPNYESGLCSPKRLFADNSNDSTQPSLKVSTEIDDHLNSKFKVRPTVLAERFDALDDSDD</sequence>
<evidence type="ECO:0000256" key="8">
    <source>
        <dbReference type="ARBA" id="ARBA00022842"/>
    </source>
</evidence>
<evidence type="ECO:0000256" key="14">
    <source>
        <dbReference type="RuleBase" id="RU000304"/>
    </source>
</evidence>
<keyword evidence="5 13" id="KW-0547">Nucleotide-binding</keyword>
<evidence type="ECO:0000256" key="10">
    <source>
        <dbReference type="ARBA" id="ARBA00037982"/>
    </source>
</evidence>
<dbReference type="PROSITE" id="PS00107">
    <property type="entry name" value="PROTEIN_KINASE_ATP"/>
    <property type="match status" value="1"/>
</dbReference>
<evidence type="ECO:0000256" key="12">
    <source>
        <dbReference type="ARBA" id="ARBA00048679"/>
    </source>
</evidence>
<keyword evidence="9" id="KW-0131">Cell cycle</keyword>
<dbReference type="PROSITE" id="PS50011">
    <property type="entry name" value="PROTEIN_KINASE_DOM"/>
    <property type="match status" value="1"/>
</dbReference>
<evidence type="ECO:0000256" key="1">
    <source>
        <dbReference type="ARBA" id="ARBA00012513"/>
    </source>
</evidence>
<evidence type="ECO:0000313" key="17">
    <source>
        <dbReference type="Proteomes" id="UP000675881"/>
    </source>
</evidence>
<dbReference type="GO" id="GO:0005524">
    <property type="term" value="F:ATP binding"/>
    <property type="evidence" value="ECO:0007669"/>
    <property type="project" value="UniProtKB-UniRule"/>
</dbReference>
<keyword evidence="8" id="KW-0460">Magnesium</keyword>
<comment type="catalytic activity">
    <reaction evidence="11">
        <text>L-threonyl-[protein] + ATP = O-phospho-L-threonyl-[protein] + ADP + H(+)</text>
        <dbReference type="Rhea" id="RHEA:46608"/>
        <dbReference type="Rhea" id="RHEA-COMP:11060"/>
        <dbReference type="Rhea" id="RHEA-COMP:11605"/>
        <dbReference type="ChEBI" id="CHEBI:15378"/>
        <dbReference type="ChEBI" id="CHEBI:30013"/>
        <dbReference type="ChEBI" id="CHEBI:30616"/>
        <dbReference type="ChEBI" id="CHEBI:61977"/>
        <dbReference type="ChEBI" id="CHEBI:456216"/>
        <dbReference type="EC" id="2.7.11.1"/>
    </reaction>
</comment>
<dbReference type="GO" id="GO:0046872">
    <property type="term" value="F:metal ion binding"/>
    <property type="evidence" value="ECO:0007669"/>
    <property type="project" value="UniProtKB-KW"/>
</dbReference>
<keyword evidence="17" id="KW-1185">Reference proteome</keyword>
<organism evidence="16 17">
    <name type="scientific">Lepeophtheirus salmonis</name>
    <name type="common">Salmon louse</name>
    <name type="synonym">Caligus salmonis</name>
    <dbReference type="NCBI Taxonomy" id="72036"/>
    <lineage>
        <taxon>Eukaryota</taxon>
        <taxon>Metazoa</taxon>
        <taxon>Ecdysozoa</taxon>
        <taxon>Arthropoda</taxon>
        <taxon>Crustacea</taxon>
        <taxon>Multicrustacea</taxon>
        <taxon>Hexanauplia</taxon>
        <taxon>Copepoda</taxon>
        <taxon>Siphonostomatoida</taxon>
        <taxon>Caligidae</taxon>
        <taxon>Lepeophtheirus</taxon>
    </lineage>
</organism>
<evidence type="ECO:0000256" key="2">
    <source>
        <dbReference type="ARBA" id="ARBA00022527"/>
    </source>
</evidence>
<dbReference type="PROSITE" id="PS00108">
    <property type="entry name" value="PROTEIN_KINASE_ST"/>
    <property type="match status" value="1"/>
</dbReference>
<dbReference type="GO" id="GO:0110031">
    <property type="term" value="P:negative regulation of G2/MI transition of meiotic cell cycle"/>
    <property type="evidence" value="ECO:0007669"/>
    <property type="project" value="TreeGrafter"/>
</dbReference>
<dbReference type="Gene3D" id="3.30.200.20">
    <property type="entry name" value="Phosphorylase Kinase, domain 1"/>
    <property type="match status" value="1"/>
</dbReference>
<reference evidence="16" key="1">
    <citation type="submission" date="2021-02" db="EMBL/GenBank/DDBJ databases">
        <authorList>
            <person name="Bekaert M."/>
        </authorList>
    </citation>
    <scope>NUCLEOTIDE SEQUENCE</scope>
    <source>
        <strain evidence="16">IoA-00</strain>
    </source>
</reference>
<dbReference type="Pfam" id="PF00069">
    <property type="entry name" value="Pkinase"/>
    <property type="match status" value="1"/>
</dbReference>
<proteinExistence type="inferred from homology"/>
<dbReference type="Gene3D" id="1.10.510.10">
    <property type="entry name" value="Transferase(Phosphotransferase) domain 1"/>
    <property type="match status" value="1"/>
</dbReference>
<protein>
    <recommendedName>
        <fullName evidence="1">non-specific serine/threonine protein kinase</fullName>
        <ecNumber evidence="1">2.7.11.1</ecNumber>
    </recommendedName>
</protein>
<keyword evidence="2 14" id="KW-0723">Serine/threonine-protein kinase</keyword>
<evidence type="ECO:0000259" key="15">
    <source>
        <dbReference type="PROSITE" id="PS50011"/>
    </source>
</evidence>
<evidence type="ECO:0000256" key="3">
    <source>
        <dbReference type="ARBA" id="ARBA00022679"/>
    </source>
</evidence>
<feature type="binding site" evidence="13">
    <location>
        <position position="57"/>
    </location>
    <ligand>
        <name>ATP</name>
        <dbReference type="ChEBI" id="CHEBI:30616"/>
    </ligand>
</feature>
<evidence type="ECO:0000256" key="13">
    <source>
        <dbReference type="PROSITE-ProRule" id="PRU10141"/>
    </source>
</evidence>